<dbReference type="PROSITE" id="PS50995">
    <property type="entry name" value="HTH_MARR_2"/>
    <property type="match status" value="1"/>
</dbReference>
<dbReference type="PRINTS" id="PR00598">
    <property type="entry name" value="HTHMARR"/>
</dbReference>
<name>A0ABX9QCK7_9BACT</name>
<reference evidence="5 6" key="1">
    <citation type="submission" date="2018-09" db="EMBL/GenBank/DDBJ databases">
        <authorList>
            <person name="Livingstone P.G."/>
            <person name="Whitworth D.E."/>
        </authorList>
    </citation>
    <scope>NUCLEOTIDE SEQUENCE [LARGE SCALE GENOMIC DNA]</scope>
    <source>
        <strain evidence="5 6">CA031B</strain>
    </source>
</reference>
<feature type="domain" description="HTH marR-type" evidence="4">
    <location>
        <begin position="15"/>
        <end position="147"/>
    </location>
</feature>
<dbReference type="PANTHER" id="PTHR33164:SF56">
    <property type="entry name" value="HTH-TYPE TRANSCRIPTIONAL REGULATOR MHQR"/>
    <property type="match status" value="1"/>
</dbReference>
<dbReference type="PANTHER" id="PTHR33164">
    <property type="entry name" value="TRANSCRIPTIONAL REGULATOR, MARR FAMILY"/>
    <property type="match status" value="1"/>
</dbReference>
<dbReference type="InterPro" id="IPR036388">
    <property type="entry name" value="WH-like_DNA-bd_sf"/>
</dbReference>
<organism evidence="5 6">
    <name type="scientific">Corallococcus praedator</name>
    <dbReference type="NCBI Taxonomy" id="2316724"/>
    <lineage>
        <taxon>Bacteria</taxon>
        <taxon>Pseudomonadati</taxon>
        <taxon>Myxococcota</taxon>
        <taxon>Myxococcia</taxon>
        <taxon>Myxococcales</taxon>
        <taxon>Cystobacterineae</taxon>
        <taxon>Myxococcaceae</taxon>
        <taxon>Corallococcus</taxon>
    </lineage>
</organism>
<dbReference type="InterPro" id="IPR036390">
    <property type="entry name" value="WH_DNA-bd_sf"/>
</dbReference>
<dbReference type="RefSeq" id="WP_120585270.1">
    <property type="nucleotide sequence ID" value="NZ_RAWI01000234.1"/>
</dbReference>
<proteinExistence type="predicted"/>
<feature type="region of interest" description="Disordered" evidence="3">
    <location>
        <begin position="150"/>
        <end position="171"/>
    </location>
</feature>
<evidence type="ECO:0000313" key="6">
    <source>
        <dbReference type="Proteomes" id="UP000278907"/>
    </source>
</evidence>
<dbReference type="SMART" id="SM00347">
    <property type="entry name" value="HTH_MARR"/>
    <property type="match status" value="1"/>
</dbReference>
<sequence length="171" mass="17997">MKSAAPKKGAADASGTHLWLVMMKAHRTLERLAIHSIESSEVGLSDFAVLEMLLHKGAQPVNEIGRRVGLTSGAITTAVDRLASRGLVAREAHPSDRRARIVRLTAAGEAQAAEVFSAHKAAMDLAASGLSKTERATLIQLLKKLGISAGNSAPRHSEEEHVGTSASAPRP</sequence>
<keyword evidence="2" id="KW-0804">Transcription</keyword>
<protein>
    <submittedName>
        <fullName evidence="5">MarR family transcriptional regulator</fullName>
    </submittedName>
</protein>
<dbReference type="SUPFAM" id="SSF46785">
    <property type="entry name" value="Winged helix' DNA-binding domain"/>
    <property type="match status" value="1"/>
</dbReference>
<dbReference type="EMBL" id="RAWI01000234">
    <property type="protein sequence ID" value="RKI00815.1"/>
    <property type="molecule type" value="Genomic_DNA"/>
</dbReference>
<evidence type="ECO:0000259" key="4">
    <source>
        <dbReference type="PROSITE" id="PS50995"/>
    </source>
</evidence>
<dbReference type="InterPro" id="IPR000835">
    <property type="entry name" value="HTH_MarR-typ"/>
</dbReference>
<dbReference type="Proteomes" id="UP000278907">
    <property type="component" value="Unassembled WGS sequence"/>
</dbReference>
<dbReference type="Gene3D" id="1.10.10.10">
    <property type="entry name" value="Winged helix-like DNA-binding domain superfamily/Winged helix DNA-binding domain"/>
    <property type="match status" value="1"/>
</dbReference>
<dbReference type="InterPro" id="IPR039422">
    <property type="entry name" value="MarR/SlyA-like"/>
</dbReference>
<gene>
    <name evidence="5" type="ORF">D7Y13_26235</name>
</gene>
<accession>A0ABX9QCK7</accession>
<evidence type="ECO:0000256" key="1">
    <source>
        <dbReference type="ARBA" id="ARBA00023015"/>
    </source>
</evidence>
<keyword evidence="6" id="KW-1185">Reference proteome</keyword>
<evidence type="ECO:0000256" key="3">
    <source>
        <dbReference type="SAM" id="MobiDB-lite"/>
    </source>
</evidence>
<dbReference type="Pfam" id="PF01047">
    <property type="entry name" value="MarR"/>
    <property type="match status" value="1"/>
</dbReference>
<keyword evidence="1" id="KW-0805">Transcription regulation</keyword>
<evidence type="ECO:0000256" key="2">
    <source>
        <dbReference type="ARBA" id="ARBA00023163"/>
    </source>
</evidence>
<evidence type="ECO:0000313" key="5">
    <source>
        <dbReference type="EMBL" id="RKI00815.1"/>
    </source>
</evidence>
<comment type="caution">
    <text evidence="5">The sequence shown here is derived from an EMBL/GenBank/DDBJ whole genome shotgun (WGS) entry which is preliminary data.</text>
</comment>